<organism evidence="1 2">
    <name type="scientific">Enterococcus gallinarum</name>
    <dbReference type="NCBI Taxonomy" id="1353"/>
    <lineage>
        <taxon>Bacteria</taxon>
        <taxon>Bacillati</taxon>
        <taxon>Bacillota</taxon>
        <taxon>Bacilli</taxon>
        <taxon>Lactobacillales</taxon>
        <taxon>Enterococcaceae</taxon>
        <taxon>Enterococcus</taxon>
    </lineage>
</organism>
<gene>
    <name evidence="1" type="ORF">NCTC12360_00689</name>
</gene>
<accession>A0A376H1I7</accession>
<dbReference type="EMBL" id="UFYW01000001">
    <property type="protein sequence ID" value="STD82268.1"/>
    <property type="molecule type" value="Genomic_DNA"/>
</dbReference>
<dbReference type="OrthoDB" id="2186451at2"/>
<name>A0A376H1I7_ENTGA</name>
<keyword evidence="2" id="KW-1185">Reference proteome</keyword>
<dbReference type="Proteomes" id="UP000254807">
    <property type="component" value="Unassembled WGS sequence"/>
</dbReference>
<protein>
    <submittedName>
        <fullName evidence="1">Uncharacterized protein</fullName>
    </submittedName>
</protein>
<evidence type="ECO:0000313" key="2">
    <source>
        <dbReference type="Proteomes" id="UP000254807"/>
    </source>
</evidence>
<sequence length="92" mass="10463">MQTIRGTVTKIRLLTFTSSPLVRFTVGTTNCLINRHSLSFIADVTEGMFLVAVGEWNERKQFIVRKYAVRGKTKIMMDIEQLSQQRGKAVLS</sequence>
<evidence type="ECO:0000313" key="1">
    <source>
        <dbReference type="EMBL" id="STD82268.1"/>
    </source>
</evidence>
<dbReference type="AlphaFoldDB" id="A0A376H1I7"/>
<proteinExistence type="predicted"/>
<reference evidence="1 2" key="1">
    <citation type="submission" date="2018-06" db="EMBL/GenBank/DDBJ databases">
        <authorList>
            <consortium name="Pathogen Informatics"/>
            <person name="Doyle S."/>
        </authorList>
    </citation>
    <scope>NUCLEOTIDE SEQUENCE [LARGE SCALE GENOMIC DNA]</scope>
    <source>
        <strain evidence="1 2">NCTC12360</strain>
    </source>
</reference>
<dbReference type="RefSeq" id="WP_060814885.1">
    <property type="nucleotide sequence ID" value="NZ_JAJGOJ010000001.1"/>
</dbReference>